<dbReference type="OrthoDB" id="428259at2759"/>
<evidence type="ECO:0000313" key="1">
    <source>
        <dbReference type="EMBL" id="CAE7942559.1"/>
    </source>
</evidence>
<accession>A0A813CFL6</accession>
<gene>
    <name evidence="1" type="ORF">SNEC2469_LOCUS34710</name>
</gene>
<dbReference type="EMBL" id="CAJNJA010097042">
    <property type="protein sequence ID" value="CAE7942559.1"/>
    <property type="molecule type" value="Genomic_DNA"/>
</dbReference>
<proteinExistence type="predicted"/>
<organism evidence="1 2">
    <name type="scientific">Symbiodinium necroappetens</name>
    <dbReference type="NCBI Taxonomy" id="1628268"/>
    <lineage>
        <taxon>Eukaryota</taxon>
        <taxon>Sar</taxon>
        <taxon>Alveolata</taxon>
        <taxon>Dinophyceae</taxon>
        <taxon>Suessiales</taxon>
        <taxon>Symbiodiniaceae</taxon>
        <taxon>Symbiodinium</taxon>
    </lineage>
</organism>
<dbReference type="PANTHER" id="PTHR14667">
    <property type="entry name" value="BARDET-BIEDL SYNDROME 10 PROTEIN"/>
    <property type="match status" value="1"/>
</dbReference>
<dbReference type="GO" id="GO:0051131">
    <property type="term" value="P:chaperone-mediated protein complex assembly"/>
    <property type="evidence" value="ECO:0007669"/>
    <property type="project" value="InterPro"/>
</dbReference>
<name>A0A813CFL6_9DINO</name>
<reference evidence="1" key="1">
    <citation type="submission" date="2021-02" db="EMBL/GenBank/DDBJ databases">
        <authorList>
            <person name="Dougan E. K."/>
            <person name="Rhodes N."/>
            <person name="Thang M."/>
            <person name="Chan C."/>
        </authorList>
    </citation>
    <scope>NUCLEOTIDE SEQUENCE</scope>
</reference>
<dbReference type="AlphaFoldDB" id="A0A813CFL6"/>
<dbReference type="SUPFAM" id="SSF48592">
    <property type="entry name" value="GroEL equatorial domain-like"/>
    <property type="match status" value="1"/>
</dbReference>
<keyword evidence="2" id="KW-1185">Reference proteome</keyword>
<dbReference type="InterPro" id="IPR027413">
    <property type="entry name" value="GROEL-like_equatorial_sf"/>
</dbReference>
<protein>
    <submittedName>
        <fullName evidence="1">Uncharacterized protein</fullName>
    </submittedName>
</protein>
<dbReference type="Proteomes" id="UP000601435">
    <property type="component" value="Unassembled WGS sequence"/>
</dbReference>
<evidence type="ECO:0000313" key="2">
    <source>
        <dbReference type="Proteomes" id="UP000601435"/>
    </source>
</evidence>
<sequence length="631" mass="68265">MYASSNHRGAVTCKDLPKPQSCSQISAMDSIETSVEAIAAAVRISYGPCGKDQLIVTERQKLVTNSAARILELARPGSPIAKVVLRHVCKFAQDVNDFQRTWEMEQAHLHCFLRVLSECAALGCGRAKRVDRIWSIAYRTLRQGLRQGVAVVLREDAAELLEGLRWSADTSTEKRFFDLARSFFGANFPPEVSGALSRACWRWLCDNCSRPLDGDKAAVAEEVVVQPKQVASAAASLRSGELVKVPSAGPSMQETTGSASSARVERAVLVSGVLATSSMPRECQGRAVVLDDDVAPLPVRVAMPAVALDRLGKRLVVATEQLWQAGIRLVLCAAHVHEEWTGSLSQRGIAVLHLVDEEELAVLEARCGITRRVRLGSDDVATLKAAGFQLESFRPLQKSSEGLAGCRAYWLLDLSRQSDRSPASCLLLQASSTSLAVEHRLAILRLLVVLHGYQEPRDLIAGGLAFEVALLRMARRKITNLRGPENRTVESNAFHILGVEDPAKAVRLEGLSWSLLEASLLEVVEAFIANLLGCRGGTGARLRSAGRTARLLASASPSELGDVPGMLAVPGGFYSFVVEPGIGACEDSTPRPVETAHLKLQQLRAMCSLVRQLCRLDPSCVDRAATTTQSQ</sequence>
<dbReference type="InterPro" id="IPR042619">
    <property type="entry name" value="BBS10"/>
</dbReference>
<comment type="caution">
    <text evidence="1">The sequence shown here is derived from an EMBL/GenBank/DDBJ whole genome shotgun (WGS) entry which is preliminary data.</text>
</comment>
<dbReference type="PANTHER" id="PTHR14667:SF2">
    <property type="entry name" value="BARDET-BIEDL SYNDROME 10 PROTEIN"/>
    <property type="match status" value="1"/>
</dbReference>
<dbReference type="Gene3D" id="1.10.560.10">
    <property type="entry name" value="GroEL-like equatorial domain"/>
    <property type="match status" value="1"/>
</dbReference>